<dbReference type="InterPro" id="IPR011249">
    <property type="entry name" value="Metalloenz_LuxS/M16"/>
</dbReference>
<keyword evidence="6" id="KW-0482">Metalloprotease</keyword>
<feature type="chain" id="PRO_5003264321" evidence="8">
    <location>
        <begin position="20"/>
        <end position="844"/>
    </location>
</feature>
<proteinExistence type="inferred from homology"/>
<sequence>MRGAPRRLLLLLLCAAACALKPIQRRRLLATSALLPASQAAALAPKPSPPPPPSYVREDVAGSPGDLRAYRLLRFASGLRVLLASDASARDATVAATVGAGQLREPVEGLSHLTEHLVMRAGDLEAVAASFDGNANAYTAFDCTTYVASCFPSRVGRLLAAYGDALSPRTADRFDGATARREVKRVDAELKGPPRGAALELELLRHRAVGPLSRFGPGTKTTLLPRGDQARDGDALASAAASLYRARYVAEDATVAVVAPIPLDLLERAARNLGSPLRDGPPPRPPRKPRDPLPALERGSNVVVASGRDVLSLTWSVPYESLGGADAYRRAKPCATVSHVLGHGGPGSLQAKLRAMAPTSGSRPGQPALSAGAFLENDDASGFALFHVRVFLQRSAQWEEALTHALGAVAALRLTPLPLWKDAADECARLADLQWRFPPRPPTASELANDMRCADFDVLGARRYAAAPRDAALAASRFADLLTPERCRVAACLSELDARTVRTKVRRSALTRARRVRYFDVDVDVAAVGPAPWWRFPRPSPYVSRLAAGQVDPAPSPFAVDSAAASPVSIDFLLEMAAKRQPQAGAAVERVAGAGAGPAAVWIDRAPTKPGAAPRAKLVLWLPAARVAAATAASRAAGRLWQLRVDVALAEPLYDAALAGCKYEFAFLRAAPNAPGPAAGARVALAAYADVLPRFALDYARRLGELAASPIPAADLARAKAFALLEPGLGENEKRALADATEADVRAEAAALWNSAARAAPAFGEALVAAEDADEASAKKLVAAVYRELLPAYVPLATARAPAAPPADRPSRLLASRNSWDHPVAANACVASGVPGLLANCNVR</sequence>
<gene>
    <name evidence="11" type="ORF">AURANDRAFT_62143</name>
</gene>
<dbReference type="Pfam" id="PF05193">
    <property type="entry name" value="Peptidase_M16_C"/>
    <property type="match status" value="1"/>
</dbReference>
<accession>F0Y2I2</accession>
<evidence type="ECO:0000256" key="5">
    <source>
        <dbReference type="ARBA" id="ARBA00022833"/>
    </source>
</evidence>
<dbReference type="Pfam" id="PF00675">
    <property type="entry name" value="Peptidase_M16"/>
    <property type="match status" value="1"/>
</dbReference>
<keyword evidence="5" id="KW-0862">Zinc</keyword>
<feature type="signal peptide" evidence="8">
    <location>
        <begin position="1"/>
        <end position="19"/>
    </location>
</feature>
<dbReference type="PANTHER" id="PTHR43690:SF18">
    <property type="entry name" value="INSULIN-DEGRADING ENZYME-RELATED"/>
    <property type="match status" value="1"/>
</dbReference>
<keyword evidence="3" id="KW-0479">Metal-binding</keyword>
<evidence type="ECO:0000259" key="10">
    <source>
        <dbReference type="Pfam" id="PF05193"/>
    </source>
</evidence>
<evidence type="ECO:0000313" key="11">
    <source>
        <dbReference type="EMBL" id="EGB11068.1"/>
    </source>
</evidence>
<evidence type="ECO:0000256" key="1">
    <source>
        <dbReference type="ARBA" id="ARBA00007261"/>
    </source>
</evidence>
<keyword evidence="8" id="KW-0732">Signal</keyword>
<protein>
    <submittedName>
        <fullName evidence="11">Uncharacterized protein</fullName>
    </submittedName>
</protein>
<dbReference type="InParanoid" id="F0Y2I2"/>
<evidence type="ECO:0000256" key="4">
    <source>
        <dbReference type="ARBA" id="ARBA00022801"/>
    </source>
</evidence>
<dbReference type="AlphaFoldDB" id="F0Y2I2"/>
<dbReference type="GeneID" id="20223752"/>
<organism evidence="12">
    <name type="scientific">Aureococcus anophagefferens</name>
    <name type="common">Harmful bloom alga</name>
    <dbReference type="NCBI Taxonomy" id="44056"/>
    <lineage>
        <taxon>Eukaryota</taxon>
        <taxon>Sar</taxon>
        <taxon>Stramenopiles</taxon>
        <taxon>Ochrophyta</taxon>
        <taxon>Pelagophyceae</taxon>
        <taxon>Pelagomonadales</taxon>
        <taxon>Pelagomonadaceae</taxon>
        <taxon>Aureococcus</taxon>
    </lineage>
</organism>
<dbReference type="GO" id="GO:0006508">
    <property type="term" value="P:proteolysis"/>
    <property type="evidence" value="ECO:0007669"/>
    <property type="project" value="UniProtKB-KW"/>
</dbReference>
<dbReference type="InterPro" id="IPR007863">
    <property type="entry name" value="Peptidase_M16_C"/>
</dbReference>
<feature type="region of interest" description="Disordered" evidence="7">
    <location>
        <begin position="273"/>
        <end position="299"/>
    </location>
</feature>
<evidence type="ECO:0000313" key="12">
    <source>
        <dbReference type="Proteomes" id="UP000002729"/>
    </source>
</evidence>
<dbReference type="EMBL" id="GL833123">
    <property type="protein sequence ID" value="EGB11068.1"/>
    <property type="molecule type" value="Genomic_DNA"/>
</dbReference>
<dbReference type="PANTHER" id="PTHR43690">
    <property type="entry name" value="NARDILYSIN"/>
    <property type="match status" value="1"/>
</dbReference>
<evidence type="ECO:0000256" key="7">
    <source>
        <dbReference type="SAM" id="MobiDB-lite"/>
    </source>
</evidence>
<dbReference type="RefSeq" id="XP_009034622.1">
    <property type="nucleotide sequence ID" value="XM_009036374.1"/>
</dbReference>
<keyword evidence="12" id="KW-1185">Reference proteome</keyword>
<dbReference type="SUPFAM" id="SSF63411">
    <property type="entry name" value="LuxS/MPP-like metallohydrolase"/>
    <property type="match status" value="2"/>
</dbReference>
<dbReference type="OrthoDB" id="952271at2759"/>
<dbReference type="Proteomes" id="UP000002729">
    <property type="component" value="Unassembled WGS sequence"/>
</dbReference>
<evidence type="ECO:0000256" key="6">
    <source>
        <dbReference type="ARBA" id="ARBA00023049"/>
    </source>
</evidence>
<dbReference type="GO" id="GO:0046872">
    <property type="term" value="F:metal ion binding"/>
    <property type="evidence" value="ECO:0007669"/>
    <property type="project" value="UniProtKB-KW"/>
</dbReference>
<feature type="domain" description="Peptidase M16 N-terminal" evidence="9">
    <location>
        <begin position="80"/>
        <end position="186"/>
    </location>
</feature>
<evidence type="ECO:0000256" key="3">
    <source>
        <dbReference type="ARBA" id="ARBA00022723"/>
    </source>
</evidence>
<name>F0Y2I2_AURAN</name>
<feature type="domain" description="Peptidase M16 C-terminal" evidence="10">
    <location>
        <begin position="242"/>
        <end position="404"/>
    </location>
</feature>
<dbReference type="InterPro" id="IPR050626">
    <property type="entry name" value="Peptidase_M16"/>
</dbReference>
<keyword evidence="4" id="KW-0378">Hydrolase</keyword>
<dbReference type="KEGG" id="aaf:AURANDRAFT_62143"/>
<evidence type="ECO:0000259" key="9">
    <source>
        <dbReference type="Pfam" id="PF00675"/>
    </source>
</evidence>
<dbReference type="Gene3D" id="3.30.830.10">
    <property type="entry name" value="Metalloenzyme, LuxS/M16 peptidase-like"/>
    <property type="match status" value="2"/>
</dbReference>
<keyword evidence="2" id="KW-0645">Protease</keyword>
<reference evidence="11 12" key="1">
    <citation type="journal article" date="2011" name="Proc. Natl. Acad. Sci. U.S.A.">
        <title>Niche of harmful alga Aureococcus anophagefferens revealed through ecogenomics.</title>
        <authorList>
            <person name="Gobler C.J."/>
            <person name="Berry D.L."/>
            <person name="Dyhrman S.T."/>
            <person name="Wilhelm S.W."/>
            <person name="Salamov A."/>
            <person name="Lobanov A.V."/>
            <person name="Zhang Y."/>
            <person name="Collier J.L."/>
            <person name="Wurch L.L."/>
            <person name="Kustka A.B."/>
            <person name="Dill B.D."/>
            <person name="Shah M."/>
            <person name="VerBerkmoes N.C."/>
            <person name="Kuo A."/>
            <person name="Terry A."/>
            <person name="Pangilinan J."/>
            <person name="Lindquist E.A."/>
            <person name="Lucas S."/>
            <person name="Paulsen I.T."/>
            <person name="Hattenrath-Lehmann T.K."/>
            <person name="Talmage S.C."/>
            <person name="Walker E.A."/>
            <person name="Koch F."/>
            <person name="Burson A.M."/>
            <person name="Marcoval M.A."/>
            <person name="Tang Y.Z."/>
            <person name="Lecleir G.R."/>
            <person name="Coyne K.J."/>
            <person name="Berg G.M."/>
            <person name="Bertrand E.M."/>
            <person name="Saito M.A."/>
            <person name="Gladyshev V.N."/>
            <person name="Grigoriev I.V."/>
        </authorList>
    </citation>
    <scope>NUCLEOTIDE SEQUENCE [LARGE SCALE GENOMIC DNA]</scope>
    <source>
        <strain evidence="12">CCMP 1984</strain>
    </source>
</reference>
<comment type="similarity">
    <text evidence="1">Belongs to the peptidase M16 family.</text>
</comment>
<evidence type="ECO:0000256" key="2">
    <source>
        <dbReference type="ARBA" id="ARBA00022670"/>
    </source>
</evidence>
<dbReference type="InterPro" id="IPR011765">
    <property type="entry name" value="Pept_M16_N"/>
</dbReference>
<dbReference type="GO" id="GO:0008237">
    <property type="term" value="F:metallopeptidase activity"/>
    <property type="evidence" value="ECO:0007669"/>
    <property type="project" value="UniProtKB-KW"/>
</dbReference>
<evidence type="ECO:0000256" key="8">
    <source>
        <dbReference type="SAM" id="SignalP"/>
    </source>
</evidence>
<dbReference type="eggNOG" id="KOG0959">
    <property type="taxonomic scope" value="Eukaryota"/>
</dbReference>